<evidence type="ECO:0000313" key="2">
    <source>
        <dbReference type="Proteomes" id="UP000447355"/>
    </source>
</evidence>
<comment type="caution">
    <text evidence="1">The sequence shown here is derived from an EMBL/GenBank/DDBJ whole genome shotgun (WGS) entry which is preliminary data.</text>
</comment>
<sequence>MNESNSQSTPASSAPLANETYIADCIRCSCEQAVYRLWQSLQRGSLFEHWSIQCPVCGFKDEDDKPLGEN</sequence>
<name>A0A845GT94_9BURK</name>
<dbReference type="AlphaFoldDB" id="A0A845GT94"/>
<organism evidence="1 2">
    <name type="scientific">Duganella vulcania</name>
    <dbReference type="NCBI Taxonomy" id="2692166"/>
    <lineage>
        <taxon>Bacteria</taxon>
        <taxon>Pseudomonadati</taxon>
        <taxon>Pseudomonadota</taxon>
        <taxon>Betaproteobacteria</taxon>
        <taxon>Burkholderiales</taxon>
        <taxon>Oxalobacteraceae</taxon>
        <taxon>Telluria group</taxon>
        <taxon>Duganella</taxon>
    </lineage>
</organism>
<dbReference type="Proteomes" id="UP000447355">
    <property type="component" value="Unassembled WGS sequence"/>
</dbReference>
<reference evidence="1" key="1">
    <citation type="submission" date="2019-12" db="EMBL/GenBank/DDBJ databases">
        <title>Novel species isolated from a subtropical stream in China.</title>
        <authorList>
            <person name="Lu H."/>
        </authorList>
    </citation>
    <scope>NUCLEOTIDE SEQUENCE [LARGE SCALE GENOMIC DNA]</scope>
    <source>
        <strain evidence="1">FT81W</strain>
    </source>
</reference>
<evidence type="ECO:0000313" key="1">
    <source>
        <dbReference type="EMBL" id="MYM95897.1"/>
    </source>
</evidence>
<gene>
    <name evidence="1" type="ORF">GTP90_18720</name>
</gene>
<protein>
    <submittedName>
        <fullName evidence="1">Uncharacterized protein</fullName>
    </submittedName>
</protein>
<dbReference type="RefSeq" id="WP_161084987.1">
    <property type="nucleotide sequence ID" value="NZ_WWCX01000035.1"/>
</dbReference>
<dbReference type="EMBL" id="WWCX01000035">
    <property type="protein sequence ID" value="MYM95897.1"/>
    <property type="molecule type" value="Genomic_DNA"/>
</dbReference>
<proteinExistence type="predicted"/>
<accession>A0A845GT94</accession>